<sequence>MGESNIISNIMSMDLDAWDDPLSFPHSLVKLLSETDGQHGSLKIPSLWKVQSSNQSRFSFARQEDFENQHVPSKYSAPHGFMENKNPCVDECQNMFSPSSFAGPDNFPDSHSVTSSNQLCATRAHISTPPGFSVPRREPPPGFSLHGAYQAVNHSSVNHLLQTSLSPEGQFQTPSAGNVGSTGDVEFFDPAILEVGKGMLTTGLNNTGLDMRATLCPQFSPFEHEARLQLLMHQSVAAHQNVKFSDNFRKRFSPPNDSYGIPPMLVDQSQVSNPSPFTQLNLQQFRNAHTSNGHWNGWNENKHTSDLGISELLTNERLGFSNFISGYDDLKFQMPGSGNLYNRGFGM</sequence>
<evidence type="ECO:0000313" key="2">
    <source>
        <dbReference type="Proteomes" id="UP001415857"/>
    </source>
</evidence>
<dbReference type="InterPro" id="IPR039780">
    <property type="entry name" value="Mot2"/>
</dbReference>
<name>A0AAP0S942_LIQFO</name>
<dbReference type="AlphaFoldDB" id="A0AAP0S942"/>
<gene>
    <name evidence="1" type="ORF">L1049_009337</name>
</gene>
<dbReference type="GO" id="GO:0016567">
    <property type="term" value="P:protein ubiquitination"/>
    <property type="evidence" value="ECO:0007669"/>
    <property type="project" value="TreeGrafter"/>
</dbReference>
<dbReference type="PANTHER" id="PTHR12603">
    <property type="entry name" value="CCR4-NOT TRANSCRIPTION COMPLEX RELATED"/>
    <property type="match status" value="1"/>
</dbReference>
<dbReference type="EMBL" id="JBBPBK010000002">
    <property type="protein sequence ID" value="KAK9291149.1"/>
    <property type="molecule type" value="Genomic_DNA"/>
</dbReference>
<evidence type="ECO:0000313" key="1">
    <source>
        <dbReference type="EMBL" id="KAK9291149.1"/>
    </source>
</evidence>
<accession>A0AAP0S942</accession>
<proteinExistence type="predicted"/>
<reference evidence="1 2" key="1">
    <citation type="journal article" date="2024" name="Plant J.">
        <title>Genome sequences and population genomics reveal climatic adaptation and genomic divergence between two closely related sweetgum species.</title>
        <authorList>
            <person name="Xu W.Q."/>
            <person name="Ren C.Q."/>
            <person name="Zhang X.Y."/>
            <person name="Comes H.P."/>
            <person name="Liu X.H."/>
            <person name="Li Y.G."/>
            <person name="Kettle C.J."/>
            <person name="Jalonen R."/>
            <person name="Gaisberger H."/>
            <person name="Ma Y.Z."/>
            <person name="Qiu Y.X."/>
        </authorList>
    </citation>
    <scope>NUCLEOTIDE SEQUENCE [LARGE SCALE GENOMIC DNA]</scope>
    <source>
        <strain evidence="1">Hangzhou</strain>
    </source>
</reference>
<protein>
    <submittedName>
        <fullName evidence="1">Uncharacterized protein</fullName>
    </submittedName>
</protein>
<comment type="caution">
    <text evidence="1">The sequence shown here is derived from an EMBL/GenBank/DDBJ whole genome shotgun (WGS) entry which is preliminary data.</text>
</comment>
<dbReference type="PANTHER" id="PTHR12603:SF41">
    <property type="entry name" value="NUCLEIC ACID BINDING NABP DOMAIN-CONTAINING PROTEIN"/>
    <property type="match status" value="1"/>
</dbReference>
<dbReference type="GO" id="GO:0004842">
    <property type="term" value="F:ubiquitin-protein transferase activity"/>
    <property type="evidence" value="ECO:0007669"/>
    <property type="project" value="InterPro"/>
</dbReference>
<dbReference type="GO" id="GO:0030014">
    <property type="term" value="C:CCR4-NOT complex"/>
    <property type="evidence" value="ECO:0007669"/>
    <property type="project" value="InterPro"/>
</dbReference>
<dbReference type="Proteomes" id="UP001415857">
    <property type="component" value="Unassembled WGS sequence"/>
</dbReference>
<keyword evidence="2" id="KW-1185">Reference proteome</keyword>
<organism evidence="1 2">
    <name type="scientific">Liquidambar formosana</name>
    <name type="common">Formosan gum</name>
    <dbReference type="NCBI Taxonomy" id="63359"/>
    <lineage>
        <taxon>Eukaryota</taxon>
        <taxon>Viridiplantae</taxon>
        <taxon>Streptophyta</taxon>
        <taxon>Embryophyta</taxon>
        <taxon>Tracheophyta</taxon>
        <taxon>Spermatophyta</taxon>
        <taxon>Magnoliopsida</taxon>
        <taxon>eudicotyledons</taxon>
        <taxon>Gunneridae</taxon>
        <taxon>Pentapetalae</taxon>
        <taxon>Saxifragales</taxon>
        <taxon>Altingiaceae</taxon>
        <taxon>Liquidambar</taxon>
    </lineage>
</organism>